<dbReference type="OrthoDB" id="580845at2"/>
<dbReference type="InterPro" id="IPR001119">
    <property type="entry name" value="SLH_dom"/>
</dbReference>
<dbReference type="PANTHER" id="PTHR43308">
    <property type="entry name" value="OUTER MEMBRANE PROTEIN ALPHA-RELATED"/>
    <property type="match status" value="1"/>
</dbReference>
<dbReference type="GO" id="GO:0008643">
    <property type="term" value="P:carbohydrate transport"/>
    <property type="evidence" value="ECO:0007669"/>
    <property type="project" value="InterPro"/>
</dbReference>
<evidence type="ECO:0000259" key="3">
    <source>
        <dbReference type="PROSITE" id="PS51272"/>
    </source>
</evidence>
<dbReference type="eggNOG" id="COG3659">
    <property type="taxonomic scope" value="Bacteria"/>
</dbReference>
<reference evidence="4 5" key="1">
    <citation type="submission" date="2012-06" db="EMBL/GenBank/DDBJ databases">
        <title>Finished chromosome of genome of Microcoleus sp. PCC 7113.</title>
        <authorList>
            <consortium name="US DOE Joint Genome Institute"/>
            <person name="Gugger M."/>
            <person name="Coursin T."/>
            <person name="Rippka R."/>
            <person name="Tandeau De Marsac N."/>
            <person name="Huntemann M."/>
            <person name="Wei C.-L."/>
            <person name="Han J."/>
            <person name="Detter J.C."/>
            <person name="Han C."/>
            <person name="Tapia R."/>
            <person name="Chen A."/>
            <person name="Kyrpides N."/>
            <person name="Mavromatis K."/>
            <person name="Markowitz V."/>
            <person name="Szeto E."/>
            <person name="Ivanova N."/>
            <person name="Pagani I."/>
            <person name="Pati A."/>
            <person name="Goodwin L."/>
            <person name="Nordberg H.P."/>
            <person name="Cantor M.N."/>
            <person name="Hua S.X."/>
            <person name="Woyke T."/>
            <person name="Kerfeld C.A."/>
        </authorList>
    </citation>
    <scope>NUCLEOTIDE SEQUENCE [LARGE SCALE GENOMIC DNA]</scope>
    <source>
        <strain evidence="4 5">PCC 7113</strain>
    </source>
</reference>
<sequence>MSKLLWRALIVSPAVLGATLLVSAGAVRAAGGDSLLAKDSQSATAEVQPQTAEVQTPEAQSQAIAPTAELALPEAQPKLEFSATPAPAQPKLADLNLPSQVSLNPTQLTPVNEAGVEAAPAAIPPAIAQSAPGDANSADVLNQINRYSREGNNATQEQVTNVSQLSDVRPTDWAYEALRSLVERYGCIAGYPDGTFRGNRAMTRYEFAAGLNACLQQIERQLGQTGDFATRADLETLQRLVDEFRTELATLGTRVDQLEGRVGFLEDHQFSTTTKLAGEAIFALTDEFNQSGISNNTVFQDRVRLTFNTSFTGRDRLVTRLAAGNADTGNRFKYGTGGAAGFDGFPLDEGVQTFNITGGSSGNNVVLDWLAYYFNFGSSKVYLAATGGIHSDYAPTLNPYFEDYDGGNGALSTFAQSSPIYRIGGGAGAAISLGVGPLESILGPSTLTVGYLAGSGAFGANDPSEKAGLFDGDYSALAQLNFNLGDRIGIGATYVHGYHNTNTAIFDNGGSDAAPGGAQGFVGSFYANNPSVFVQDSLLGRASGPVVSNSYGLEAAFRLSENISISGFGVYTKAILLGQGTADIWSYGAGLAFSDFGKPGSVLGLFAGVEPSLRGVSPGIRPAGGFDRENAWHFEGFYKYKLNENISVTPGVIWLTAPAQNDNGRDAIIGTLRTTFTF</sequence>
<dbReference type="Pfam" id="PF04966">
    <property type="entry name" value="OprB"/>
    <property type="match status" value="1"/>
</dbReference>
<evidence type="ECO:0000313" key="5">
    <source>
        <dbReference type="Proteomes" id="UP000010471"/>
    </source>
</evidence>
<dbReference type="RefSeq" id="WP_015185254.1">
    <property type="nucleotide sequence ID" value="NC_019738.1"/>
</dbReference>
<comment type="similarity">
    <text evidence="1">Belongs to the OprB family.</text>
</comment>
<dbReference type="PANTHER" id="PTHR43308:SF1">
    <property type="entry name" value="OUTER MEMBRANE PROTEIN ALPHA"/>
    <property type="match status" value="1"/>
</dbReference>
<proteinExistence type="inferred from homology"/>
<evidence type="ECO:0000256" key="1">
    <source>
        <dbReference type="RuleBase" id="RU363072"/>
    </source>
</evidence>
<keyword evidence="2" id="KW-0175">Coiled coil</keyword>
<gene>
    <name evidence="4" type="ORF">Mic7113_5484</name>
</gene>
<dbReference type="InterPro" id="IPR047684">
    <property type="entry name" value="Por_som-like"/>
</dbReference>
<evidence type="ECO:0000313" key="4">
    <source>
        <dbReference type="EMBL" id="AFZ21121.1"/>
    </source>
</evidence>
<protein>
    <submittedName>
        <fullName evidence="4">Putative S-layer protein</fullName>
    </submittedName>
</protein>
<dbReference type="GO" id="GO:0015288">
    <property type="term" value="F:porin activity"/>
    <property type="evidence" value="ECO:0007669"/>
    <property type="project" value="InterPro"/>
</dbReference>
<evidence type="ECO:0000256" key="2">
    <source>
        <dbReference type="SAM" id="Coils"/>
    </source>
</evidence>
<name>K9WMW2_9CYAN</name>
<feature type="chain" id="PRO_5003938185" evidence="1">
    <location>
        <begin position="30"/>
        <end position="678"/>
    </location>
</feature>
<dbReference type="GO" id="GO:0016020">
    <property type="term" value="C:membrane"/>
    <property type="evidence" value="ECO:0007669"/>
    <property type="project" value="InterPro"/>
</dbReference>
<organism evidence="4 5">
    <name type="scientific">Allocoleopsis franciscana PCC 7113</name>
    <dbReference type="NCBI Taxonomy" id="1173027"/>
    <lineage>
        <taxon>Bacteria</taxon>
        <taxon>Bacillati</taxon>
        <taxon>Cyanobacteriota</taxon>
        <taxon>Cyanophyceae</taxon>
        <taxon>Coleofasciculales</taxon>
        <taxon>Coleofasciculaceae</taxon>
        <taxon>Allocoleopsis</taxon>
        <taxon>Allocoleopsis franciscana</taxon>
    </lineage>
</organism>
<feature type="coiled-coil region" evidence="2">
    <location>
        <begin position="234"/>
        <end position="261"/>
    </location>
</feature>
<dbReference type="PROSITE" id="PS51272">
    <property type="entry name" value="SLH"/>
    <property type="match status" value="1"/>
</dbReference>
<dbReference type="NCBIfam" id="NF033921">
    <property type="entry name" value="por_somb"/>
    <property type="match status" value="1"/>
</dbReference>
<dbReference type="EMBL" id="CP003630">
    <property type="protein sequence ID" value="AFZ21121.1"/>
    <property type="molecule type" value="Genomic_DNA"/>
</dbReference>
<keyword evidence="5" id="KW-1185">Reference proteome</keyword>
<accession>K9WMW2</accession>
<dbReference type="HOGENOM" id="CLU_018575_1_0_3"/>
<dbReference type="InterPro" id="IPR051465">
    <property type="entry name" value="Cell_Envelope_Struct_Comp"/>
</dbReference>
<dbReference type="STRING" id="1173027.Mic7113_5484"/>
<feature type="signal peptide" evidence="1">
    <location>
        <begin position="1"/>
        <end position="29"/>
    </location>
</feature>
<dbReference type="PATRIC" id="fig|1173027.3.peg.6073"/>
<dbReference type="Proteomes" id="UP000010471">
    <property type="component" value="Chromosome"/>
</dbReference>
<dbReference type="InterPro" id="IPR007049">
    <property type="entry name" value="Carb-sel_porin_OprB"/>
</dbReference>
<dbReference type="AlphaFoldDB" id="K9WMW2"/>
<dbReference type="Pfam" id="PF00395">
    <property type="entry name" value="SLH"/>
    <property type="match status" value="1"/>
</dbReference>
<dbReference type="KEGG" id="mic:Mic7113_5484"/>
<keyword evidence="1" id="KW-0732">Signal</keyword>
<feature type="domain" description="SLH" evidence="3">
    <location>
        <begin position="161"/>
        <end position="225"/>
    </location>
</feature>